<keyword evidence="2 8" id="KW-0645">Protease</keyword>
<dbReference type="GO" id="GO:0008233">
    <property type="term" value="F:peptidase activity"/>
    <property type="evidence" value="ECO:0007669"/>
    <property type="project" value="UniProtKB-KW"/>
</dbReference>
<dbReference type="GO" id="GO:0016829">
    <property type="term" value="F:lyase activity"/>
    <property type="evidence" value="ECO:0007669"/>
    <property type="project" value="UniProtKB-KW"/>
</dbReference>
<protein>
    <recommendedName>
        <fullName evidence="8">Abasic site processing protein</fullName>
        <ecNumber evidence="8">3.4.-.-</ecNumber>
    </recommendedName>
</protein>
<dbReference type="OrthoDB" id="9782620at2"/>
<dbReference type="PANTHER" id="PTHR13604:SF0">
    <property type="entry name" value="ABASIC SITE PROCESSING PROTEIN HMCES"/>
    <property type="match status" value="1"/>
</dbReference>
<reference evidence="9 10" key="1">
    <citation type="journal article" date="2019" name="Microorganisms">
        <title>Systematic Affiliation and Genome Analysis of Subtercola vilae DB165(T) with Particular Emphasis on Cold Adaptation of an Isolate from a High-Altitude Cold Volcano Lake.</title>
        <authorList>
            <person name="Villalobos A.S."/>
            <person name="Wiese J."/>
            <person name="Imhoff J.F."/>
            <person name="Dorador C."/>
            <person name="Keller A."/>
            <person name="Hentschel U."/>
        </authorList>
    </citation>
    <scope>NUCLEOTIDE SEQUENCE [LARGE SCALE GENOMIC DNA]</scope>
    <source>
        <strain evidence="9 10">DB165</strain>
    </source>
</reference>
<name>A0A4T2BZ21_9MICO</name>
<evidence type="ECO:0000256" key="4">
    <source>
        <dbReference type="ARBA" id="ARBA00022801"/>
    </source>
</evidence>
<gene>
    <name evidence="9" type="ORF">D4765_08780</name>
</gene>
<dbReference type="RefSeq" id="WP_136641916.1">
    <property type="nucleotide sequence ID" value="NZ_QYRT01000013.1"/>
</dbReference>
<dbReference type="Gene3D" id="3.90.1680.10">
    <property type="entry name" value="SOS response associated peptidase-like"/>
    <property type="match status" value="1"/>
</dbReference>
<dbReference type="InterPro" id="IPR036590">
    <property type="entry name" value="SRAP-like"/>
</dbReference>
<dbReference type="Proteomes" id="UP000306192">
    <property type="component" value="Unassembled WGS sequence"/>
</dbReference>
<keyword evidence="6" id="KW-0238">DNA-binding</keyword>
<evidence type="ECO:0000256" key="1">
    <source>
        <dbReference type="ARBA" id="ARBA00008136"/>
    </source>
</evidence>
<dbReference type="GO" id="GO:0006508">
    <property type="term" value="P:proteolysis"/>
    <property type="evidence" value="ECO:0007669"/>
    <property type="project" value="UniProtKB-KW"/>
</dbReference>
<evidence type="ECO:0000313" key="9">
    <source>
        <dbReference type="EMBL" id="TIH37105.1"/>
    </source>
</evidence>
<dbReference type="GO" id="GO:0106300">
    <property type="term" value="P:protein-DNA covalent cross-linking repair"/>
    <property type="evidence" value="ECO:0007669"/>
    <property type="project" value="InterPro"/>
</dbReference>
<comment type="caution">
    <text evidence="9">The sequence shown here is derived from an EMBL/GenBank/DDBJ whole genome shotgun (WGS) entry which is preliminary data.</text>
</comment>
<evidence type="ECO:0000313" key="10">
    <source>
        <dbReference type="Proteomes" id="UP000306192"/>
    </source>
</evidence>
<dbReference type="GO" id="GO:0003697">
    <property type="term" value="F:single-stranded DNA binding"/>
    <property type="evidence" value="ECO:0007669"/>
    <property type="project" value="InterPro"/>
</dbReference>
<evidence type="ECO:0000256" key="3">
    <source>
        <dbReference type="ARBA" id="ARBA00022763"/>
    </source>
</evidence>
<accession>A0A4T2BZ21</accession>
<evidence type="ECO:0000256" key="2">
    <source>
        <dbReference type="ARBA" id="ARBA00022670"/>
    </source>
</evidence>
<dbReference type="SUPFAM" id="SSF143081">
    <property type="entry name" value="BB1717-like"/>
    <property type="match status" value="1"/>
</dbReference>
<evidence type="ECO:0000256" key="6">
    <source>
        <dbReference type="ARBA" id="ARBA00023125"/>
    </source>
</evidence>
<sequence length="226" mass="24296">MRTAFALAHTAAEISEFYGAATSRTSGWGPSYHFAANRKIVVVRQRLEHGLRTLTLETASWGLSPAWNTGELKPVYAIGVDRVGNNGLFAAALARQRCLVPLNGFYAWQRSGAVAEPRYVHGTEPILSAMGVFTTRVVNGRAILTVALLTGERPGAQSREWPSVLTPADARLWLNGAVDTAVDLPLAEFQARSAALAEGLLSYRIGDGINAVVPRDSARLVRLLGS</sequence>
<evidence type="ECO:0000256" key="8">
    <source>
        <dbReference type="RuleBase" id="RU364100"/>
    </source>
</evidence>
<dbReference type="EMBL" id="QYRT01000013">
    <property type="protein sequence ID" value="TIH37105.1"/>
    <property type="molecule type" value="Genomic_DNA"/>
</dbReference>
<proteinExistence type="inferred from homology"/>
<keyword evidence="7" id="KW-0456">Lyase</keyword>
<comment type="similarity">
    <text evidence="1 8">Belongs to the SOS response-associated peptidase family.</text>
</comment>
<keyword evidence="10" id="KW-1185">Reference proteome</keyword>
<keyword evidence="4 8" id="KW-0378">Hydrolase</keyword>
<dbReference type="EC" id="3.4.-.-" evidence="8"/>
<evidence type="ECO:0000256" key="5">
    <source>
        <dbReference type="ARBA" id="ARBA00023124"/>
    </source>
</evidence>
<keyword evidence="3" id="KW-0227">DNA damage</keyword>
<organism evidence="9 10">
    <name type="scientific">Subtercola vilae</name>
    <dbReference type="NCBI Taxonomy" id="2056433"/>
    <lineage>
        <taxon>Bacteria</taxon>
        <taxon>Bacillati</taxon>
        <taxon>Actinomycetota</taxon>
        <taxon>Actinomycetes</taxon>
        <taxon>Micrococcales</taxon>
        <taxon>Microbacteriaceae</taxon>
        <taxon>Subtercola</taxon>
    </lineage>
</organism>
<dbReference type="Pfam" id="PF02586">
    <property type="entry name" value="SRAP"/>
    <property type="match status" value="1"/>
</dbReference>
<dbReference type="PANTHER" id="PTHR13604">
    <property type="entry name" value="DC12-RELATED"/>
    <property type="match status" value="1"/>
</dbReference>
<dbReference type="InterPro" id="IPR003738">
    <property type="entry name" value="SRAP"/>
</dbReference>
<keyword evidence="5" id="KW-0190">Covalent protein-DNA linkage</keyword>
<dbReference type="AlphaFoldDB" id="A0A4T2BZ21"/>
<evidence type="ECO:0000256" key="7">
    <source>
        <dbReference type="ARBA" id="ARBA00023239"/>
    </source>
</evidence>